<dbReference type="InterPro" id="IPR036322">
    <property type="entry name" value="WD40_repeat_dom_sf"/>
</dbReference>
<sequence>MDRMERCNGEGSQAVSLIRRFRKAGLGMIGGMGKDSSFIDMHRNKPWLLFVKGQSSLEVWNHEDGTRIAKWKVNKYGNLVSGRFFPKDDWILVMCEQSWVVYQYEAIGSNFSKAFLDKGDSSLLVDIAVHPFLPYLLMCANHRYDNVKLLNWEFTPPKTLSLDYTVLAGHVSGARMAAFHPQKSHIFASLSVAGEIMVWKIGREEPTQTIEGHPQIRNFQFCNNVHQSHLVTGGSGGYLRIWDYTTGACVANLTRNAGTVAIRSAFFHPRFPYIFSAGSDGIVRVWNELNYTPLLSYSSELENLWSMASSKQCDELVLGGDGTLLVLEVTSLENVRAEYETAVDEKTAEYERKLDTMTAEYERQLDTTRAEYERKLYERTEDYERAMELWQGLSYAAEREQETKKQLEERLEKEVNARKMSDKSNAEYGELKKSLLKIIEVEASSKRLLETSYERSKQRVGELEGALEAEIQARKVSDRSRAELEQNVTGKDERIHQLEAEREEMEKKLEISDERIAELEREGRLKEERIHQLEAERTELVEALSAFERKNGELEDRFDKEVDLRRRSEEARTKLEEEGRAKVEKIHRLEAEAVVLAKSLETARQKPEEVMESRLEKDTDIQKTMASSPEQAAIDRPFQEYSFSDLVRATENFSSERKLGEGDHHGGAYRGELHIKTPVIVKKLPIKGTEMSHHDDTQLKTQVVDKLRSLRHPHVLTLLGVCYGDERCLIYEHMRNGSVKEWLLSGKSKALPWYVRLRVMGEVARGLAFLHLNRTATGHAIIHCAVNPVNIFLDDNFVAKLGEVDETLLASDVSAGAQTPKLGPILAKGSQYVAPECFRSGIFDEKTDIYALGVTMLEMVTGKLCNAVGIVEGAIEDDAVFKTVLDQNAGDWDIAPARGVARLGLSCASLDRRQRPDMIGEGGGIVPSLEAVALKLKAA</sequence>
<keyword evidence="1" id="KW-0833">Ubl conjugation pathway</keyword>
<protein>
    <recommendedName>
        <fullName evidence="4">Protein kinase domain-containing protein</fullName>
    </recommendedName>
</protein>
<dbReference type="GO" id="GO:0005524">
    <property type="term" value="F:ATP binding"/>
    <property type="evidence" value="ECO:0007669"/>
    <property type="project" value="InterPro"/>
</dbReference>
<dbReference type="Pfam" id="PF07714">
    <property type="entry name" value="PK_Tyr_Ser-Thr"/>
    <property type="match status" value="1"/>
</dbReference>
<dbReference type="AlphaFoldDB" id="A0A388KK72"/>
<dbReference type="Gene3D" id="3.30.200.20">
    <property type="entry name" value="Phosphorylase Kinase, domain 1"/>
    <property type="match status" value="1"/>
</dbReference>
<dbReference type="GO" id="GO:0004672">
    <property type="term" value="F:protein kinase activity"/>
    <property type="evidence" value="ECO:0007669"/>
    <property type="project" value="InterPro"/>
</dbReference>
<dbReference type="InterPro" id="IPR015943">
    <property type="entry name" value="WD40/YVTN_repeat-like_dom_sf"/>
</dbReference>
<dbReference type="SUPFAM" id="SSF56112">
    <property type="entry name" value="Protein kinase-like (PK-like)"/>
    <property type="match status" value="1"/>
</dbReference>
<keyword evidence="6" id="KW-1185">Reference proteome</keyword>
<feature type="domain" description="Protein kinase" evidence="4">
    <location>
        <begin position="653"/>
        <end position="929"/>
    </location>
</feature>
<dbReference type="Proteomes" id="UP000265515">
    <property type="component" value="Unassembled WGS sequence"/>
</dbReference>
<evidence type="ECO:0000313" key="5">
    <source>
        <dbReference type="EMBL" id="GBG70363.1"/>
    </source>
</evidence>
<dbReference type="PROSITE" id="PS50011">
    <property type="entry name" value="PROTEIN_KINASE_DOM"/>
    <property type="match status" value="1"/>
</dbReference>
<dbReference type="Gene3D" id="1.10.510.10">
    <property type="entry name" value="Transferase(Phosphotransferase) domain 1"/>
    <property type="match status" value="1"/>
</dbReference>
<dbReference type="SMART" id="SM00320">
    <property type="entry name" value="WD40"/>
    <property type="match status" value="3"/>
</dbReference>
<dbReference type="InterPro" id="IPR011009">
    <property type="entry name" value="Kinase-like_dom_sf"/>
</dbReference>
<dbReference type="InterPro" id="IPR051348">
    <property type="entry name" value="U-box_ubiquitin_ligases"/>
</dbReference>
<comment type="caution">
    <text evidence="5">The sequence shown here is derived from an EMBL/GenBank/DDBJ whole genome shotgun (WGS) entry which is preliminary data.</text>
</comment>
<keyword evidence="2" id="KW-0853">WD repeat</keyword>
<dbReference type="PANTHER" id="PTHR45647:SF15">
    <property type="entry name" value="U-BOX DOMAIN-CONTAINING PROTEIN 35"/>
    <property type="match status" value="1"/>
</dbReference>
<dbReference type="SUPFAM" id="SSF50978">
    <property type="entry name" value="WD40 repeat-like"/>
    <property type="match status" value="1"/>
</dbReference>
<name>A0A388KK72_CHABU</name>
<keyword evidence="3" id="KW-0175">Coiled coil</keyword>
<evidence type="ECO:0000256" key="1">
    <source>
        <dbReference type="ARBA" id="ARBA00022786"/>
    </source>
</evidence>
<evidence type="ECO:0000256" key="2">
    <source>
        <dbReference type="PROSITE-ProRule" id="PRU00221"/>
    </source>
</evidence>
<dbReference type="OrthoDB" id="342131at2759"/>
<dbReference type="EMBL" id="BFEA01000129">
    <property type="protein sequence ID" value="GBG70363.1"/>
    <property type="molecule type" value="Genomic_DNA"/>
</dbReference>
<dbReference type="PROSITE" id="PS50082">
    <property type="entry name" value="WD_REPEATS_2"/>
    <property type="match status" value="1"/>
</dbReference>
<gene>
    <name evidence="5" type="ORF">CBR_g6491</name>
</gene>
<feature type="coiled-coil region" evidence="3">
    <location>
        <begin position="481"/>
        <end position="606"/>
    </location>
</feature>
<organism evidence="5 6">
    <name type="scientific">Chara braunii</name>
    <name type="common">Braun's stonewort</name>
    <dbReference type="NCBI Taxonomy" id="69332"/>
    <lineage>
        <taxon>Eukaryota</taxon>
        <taxon>Viridiplantae</taxon>
        <taxon>Streptophyta</taxon>
        <taxon>Charophyceae</taxon>
        <taxon>Charales</taxon>
        <taxon>Characeae</taxon>
        <taxon>Chara</taxon>
    </lineage>
</organism>
<dbReference type="InterPro" id="IPR001680">
    <property type="entry name" value="WD40_rpt"/>
</dbReference>
<accession>A0A388KK72</accession>
<dbReference type="Gramene" id="GBG70363">
    <property type="protein sequence ID" value="GBG70363"/>
    <property type="gene ID" value="CBR_g6491"/>
</dbReference>
<reference evidence="5 6" key="1">
    <citation type="journal article" date="2018" name="Cell">
        <title>The Chara Genome: Secondary Complexity and Implications for Plant Terrestrialization.</title>
        <authorList>
            <person name="Nishiyama T."/>
            <person name="Sakayama H."/>
            <person name="Vries J.D."/>
            <person name="Buschmann H."/>
            <person name="Saint-Marcoux D."/>
            <person name="Ullrich K.K."/>
            <person name="Haas F.B."/>
            <person name="Vanderstraeten L."/>
            <person name="Becker D."/>
            <person name="Lang D."/>
            <person name="Vosolsobe S."/>
            <person name="Rombauts S."/>
            <person name="Wilhelmsson P.K.I."/>
            <person name="Janitza P."/>
            <person name="Kern R."/>
            <person name="Heyl A."/>
            <person name="Rumpler F."/>
            <person name="Villalobos L.I.A.C."/>
            <person name="Clay J.M."/>
            <person name="Skokan R."/>
            <person name="Toyoda A."/>
            <person name="Suzuki Y."/>
            <person name="Kagoshima H."/>
            <person name="Schijlen E."/>
            <person name="Tajeshwar N."/>
            <person name="Catarino B."/>
            <person name="Hetherington A.J."/>
            <person name="Saltykova A."/>
            <person name="Bonnot C."/>
            <person name="Breuninger H."/>
            <person name="Symeonidi A."/>
            <person name="Radhakrishnan G.V."/>
            <person name="Van Nieuwerburgh F."/>
            <person name="Deforce D."/>
            <person name="Chang C."/>
            <person name="Karol K.G."/>
            <person name="Hedrich R."/>
            <person name="Ulvskov P."/>
            <person name="Glockner G."/>
            <person name="Delwiche C.F."/>
            <person name="Petrasek J."/>
            <person name="Van de Peer Y."/>
            <person name="Friml J."/>
            <person name="Beilby M."/>
            <person name="Dolan L."/>
            <person name="Kohara Y."/>
            <person name="Sugano S."/>
            <person name="Fujiyama A."/>
            <person name="Delaux P.-M."/>
            <person name="Quint M."/>
            <person name="TheiBen G."/>
            <person name="Hagemann M."/>
            <person name="Harholt J."/>
            <person name="Dunand C."/>
            <person name="Zachgo S."/>
            <person name="Langdale J."/>
            <person name="Maumus F."/>
            <person name="Straeten D.V.D."/>
            <person name="Gould S.B."/>
            <person name="Rensing S.A."/>
        </authorList>
    </citation>
    <scope>NUCLEOTIDE SEQUENCE [LARGE SCALE GENOMIC DNA]</scope>
    <source>
        <strain evidence="5 6">S276</strain>
    </source>
</reference>
<evidence type="ECO:0000259" key="4">
    <source>
        <dbReference type="PROSITE" id="PS50011"/>
    </source>
</evidence>
<dbReference type="InterPro" id="IPR000719">
    <property type="entry name" value="Prot_kinase_dom"/>
</dbReference>
<evidence type="ECO:0000256" key="3">
    <source>
        <dbReference type="SAM" id="Coils"/>
    </source>
</evidence>
<proteinExistence type="predicted"/>
<feature type="repeat" description="WD" evidence="2">
    <location>
        <begin position="255"/>
        <end position="287"/>
    </location>
</feature>
<dbReference type="PANTHER" id="PTHR45647">
    <property type="entry name" value="OS02G0152300 PROTEIN"/>
    <property type="match status" value="1"/>
</dbReference>
<dbReference type="Pfam" id="PF00400">
    <property type="entry name" value="WD40"/>
    <property type="match status" value="2"/>
</dbReference>
<dbReference type="InterPro" id="IPR001245">
    <property type="entry name" value="Ser-Thr/Tyr_kinase_cat_dom"/>
</dbReference>
<dbReference type="Gene3D" id="2.130.10.10">
    <property type="entry name" value="YVTN repeat-like/Quinoprotein amine dehydrogenase"/>
    <property type="match status" value="1"/>
</dbReference>
<evidence type="ECO:0000313" key="6">
    <source>
        <dbReference type="Proteomes" id="UP000265515"/>
    </source>
</evidence>